<evidence type="ECO:0000256" key="2">
    <source>
        <dbReference type="ARBA" id="ARBA00012925"/>
    </source>
</evidence>
<evidence type="ECO:0000313" key="10">
    <source>
        <dbReference type="EMBL" id="KAA0163591.1"/>
    </source>
</evidence>
<dbReference type="SMART" id="SM00947">
    <property type="entry name" value="Pro_CA"/>
    <property type="match status" value="1"/>
</dbReference>
<protein>
    <recommendedName>
        <fullName evidence="2 7">Carbonic anhydrase</fullName>
        <ecNumber evidence="2 7">4.2.1.1</ecNumber>
    </recommendedName>
    <alternativeName>
        <fullName evidence="7">Carbonate dehydratase</fullName>
    </alternativeName>
</protein>
<dbReference type="SUPFAM" id="SSF53056">
    <property type="entry name" value="beta-carbonic anhydrase, cab"/>
    <property type="match status" value="1"/>
</dbReference>
<comment type="similarity">
    <text evidence="1 7">Belongs to the beta-class carbonic anhydrase family.</text>
</comment>
<evidence type="ECO:0000256" key="3">
    <source>
        <dbReference type="ARBA" id="ARBA00022833"/>
    </source>
</evidence>
<dbReference type="OMA" id="DSCGAVQ"/>
<evidence type="ECO:0000313" key="11">
    <source>
        <dbReference type="EMBL" id="KAA0171778.1"/>
    </source>
</evidence>
<dbReference type="GO" id="GO:0004089">
    <property type="term" value="F:carbonate dehydratase activity"/>
    <property type="evidence" value="ECO:0007669"/>
    <property type="project" value="UniProtKB-UniRule"/>
</dbReference>
<dbReference type="PANTHER" id="PTHR11002:SF79">
    <property type="entry name" value="CARBONIC ANHYDRASE 2"/>
    <property type="match status" value="1"/>
</dbReference>
<dbReference type="Proteomes" id="UP000325113">
    <property type="component" value="Unassembled WGS sequence"/>
</dbReference>
<gene>
    <name evidence="12" type="ORF">FNF27_00298</name>
    <name evidence="11" type="ORF">FNF28_00414</name>
    <name evidence="9" type="ORF">FNF29_01432</name>
    <name evidence="10" type="ORF">FNF31_02753</name>
</gene>
<reference evidence="13 14" key="1">
    <citation type="submission" date="2019-07" db="EMBL/GenBank/DDBJ databases">
        <title>Genomes of Cafeteria roenbergensis.</title>
        <authorList>
            <person name="Fischer M.G."/>
            <person name="Hackl T."/>
            <person name="Roman M."/>
        </authorList>
    </citation>
    <scope>NUCLEOTIDE SEQUENCE [LARGE SCALE GENOMIC DNA]</scope>
    <source>
        <strain evidence="9 14">BVI</strain>
        <strain evidence="10 16">Cflag</strain>
        <strain evidence="12 13">E4-10P</strain>
        <strain evidence="11 15">RCC970-E3</strain>
    </source>
</reference>
<dbReference type="EMBL" id="VLTL01000004">
    <property type="protein sequence ID" value="KAA0171778.1"/>
    <property type="molecule type" value="Genomic_DNA"/>
</dbReference>
<dbReference type="EMBL" id="VLTN01000005">
    <property type="protein sequence ID" value="KAA0156014.1"/>
    <property type="molecule type" value="Genomic_DNA"/>
</dbReference>
<evidence type="ECO:0000313" key="9">
    <source>
        <dbReference type="EMBL" id="KAA0156014.1"/>
    </source>
</evidence>
<sequence length="249" mass="26346">MGHACSKGGEVKPEPPLVAAGSGTAGGAATASSKPRPAEVIRDDPEEAWKWLMEGNRQYIEGQNTRGPRRTTTEVRDRLTRGQNPIATVLTCSDSRISPSLAFACGPGDLFVVRNAGNVLTDGAIASIEYGCAHAGSPILLILGHQSCGAVTAAVGHIVDKETGLPEHSCIPTILDKMRATIQPTIDSAPEDVDRTELIDMAVRQHARATLANVLKECAVVRKLVEEGHVRVYCGYYALGTGLVTVLDP</sequence>
<dbReference type="PROSITE" id="PS00704">
    <property type="entry name" value="PROK_CO2_ANHYDRASE_1"/>
    <property type="match status" value="1"/>
</dbReference>
<feature type="binding site" evidence="6">
    <location>
        <position position="92"/>
    </location>
    <ligand>
        <name>Zn(2+)</name>
        <dbReference type="ChEBI" id="CHEBI:29105"/>
    </ligand>
</feature>
<dbReference type="PANTHER" id="PTHR11002">
    <property type="entry name" value="CARBONIC ANHYDRASE"/>
    <property type="match status" value="1"/>
</dbReference>
<evidence type="ECO:0000256" key="4">
    <source>
        <dbReference type="ARBA" id="ARBA00023239"/>
    </source>
</evidence>
<dbReference type="Gene3D" id="3.40.1050.10">
    <property type="entry name" value="Carbonic anhydrase"/>
    <property type="match status" value="1"/>
</dbReference>
<keyword evidence="4 7" id="KW-0456">Lyase</keyword>
<evidence type="ECO:0000313" key="12">
    <source>
        <dbReference type="EMBL" id="KAA0178449.1"/>
    </source>
</evidence>
<evidence type="ECO:0000313" key="13">
    <source>
        <dbReference type="Proteomes" id="UP000322899"/>
    </source>
</evidence>
<dbReference type="EC" id="4.2.1.1" evidence="2 7"/>
<keyword evidence="6" id="KW-0479">Metal-binding</keyword>
<dbReference type="EMBL" id="VLTM01000021">
    <property type="protein sequence ID" value="KAA0163591.1"/>
    <property type="molecule type" value="Genomic_DNA"/>
</dbReference>
<evidence type="ECO:0000313" key="15">
    <source>
        <dbReference type="Proteomes" id="UP000324907"/>
    </source>
</evidence>
<feature type="binding site" evidence="6">
    <location>
        <position position="94"/>
    </location>
    <ligand>
        <name>Zn(2+)</name>
        <dbReference type="ChEBI" id="CHEBI:29105"/>
    </ligand>
</feature>
<comment type="function">
    <text evidence="7">Reversible hydration of carbon dioxide.</text>
</comment>
<comment type="cofactor">
    <cofactor evidence="6">
        <name>Zn(2+)</name>
        <dbReference type="ChEBI" id="CHEBI:29105"/>
    </cofactor>
    <text evidence="6">Binds 1 zinc ion per subunit.</text>
</comment>
<dbReference type="InterPro" id="IPR036874">
    <property type="entry name" value="Carbonic_anhydrase_sf"/>
</dbReference>
<keyword evidence="3 6" id="KW-0862">Zinc</keyword>
<dbReference type="Proteomes" id="UP000323011">
    <property type="component" value="Unassembled WGS sequence"/>
</dbReference>
<dbReference type="OrthoDB" id="10248475at2759"/>
<name>A0A5A8DIH1_CAFRO</name>
<evidence type="ECO:0000256" key="1">
    <source>
        <dbReference type="ARBA" id="ARBA00006217"/>
    </source>
</evidence>
<comment type="caution">
    <text evidence="10">The sequence shown here is derived from an EMBL/GenBank/DDBJ whole genome shotgun (WGS) entry which is preliminary data.</text>
</comment>
<dbReference type="Proteomes" id="UP000324907">
    <property type="component" value="Unassembled WGS sequence"/>
</dbReference>
<dbReference type="Pfam" id="PF00484">
    <property type="entry name" value="Pro_CA"/>
    <property type="match status" value="1"/>
</dbReference>
<dbReference type="EMBL" id="VLTO01000001">
    <property type="protein sequence ID" value="KAA0178449.1"/>
    <property type="molecule type" value="Genomic_DNA"/>
</dbReference>
<dbReference type="AlphaFoldDB" id="A0A5A8DIH1"/>
<evidence type="ECO:0000256" key="7">
    <source>
        <dbReference type="RuleBase" id="RU003956"/>
    </source>
</evidence>
<evidence type="ECO:0000256" key="5">
    <source>
        <dbReference type="ARBA" id="ARBA00048348"/>
    </source>
</evidence>
<evidence type="ECO:0000313" key="16">
    <source>
        <dbReference type="Proteomes" id="UP000325113"/>
    </source>
</evidence>
<feature type="binding site" evidence="6">
    <location>
        <position position="145"/>
    </location>
    <ligand>
        <name>Zn(2+)</name>
        <dbReference type="ChEBI" id="CHEBI:29105"/>
    </ligand>
</feature>
<evidence type="ECO:0000313" key="14">
    <source>
        <dbReference type="Proteomes" id="UP000323011"/>
    </source>
</evidence>
<dbReference type="InterPro" id="IPR001765">
    <property type="entry name" value="Carbonic_anhydrase"/>
</dbReference>
<evidence type="ECO:0000256" key="6">
    <source>
        <dbReference type="PIRSR" id="PIRSR601765-1"/>
    </source>
</evidence>
<dbReference type="GO" id="GO:0008270">
    <property type="term" value="F:zinc ion binding"/>
    <property type="evidence" value="ECO:0007669"/>
    <property type="project" value="UniProtKB-UniRule"/>
</dbReference>
<dbReference type="InterPro" id="IPR015892">
    <property type="entry name" value="Carbonic_anhydrase_CS"/>
</dbReference>
<keyword evidence="14" id="KW-1185">Reference proteome</keyword>
<accession>A0A5A8DIH1</accession>
<proteinExistence type="inferred from homology"/>
<organism evidence="10 16">
    <name type="scientific">Cafeteria roenbergensis</name>
    <name type="common">Marine flagellate</name>
    <dbReference type="NCBI Taxonomy" id="33653"/>
    <lineage>
        <taxon>Eukaryota</taxon>
        <taxon>Sar</taxon>
        <taxon>Stramenopiles</taxon>
        <taxon>Bigyra</taxon>
        <taxon>Opalozoa</taxon>
        <taxon>Bicosoecida</taxon>
        <taxon>Cafeteriaceae</taxon>
        <taxon>Cafeteria</taxon>
    </lineage>
</organism>
<evidence type="ECO:0000256" key="8">
    <source>
        <dbReference type="SAM" id="MobiDB-lite"/>
    </source>
</evidence>
<dbReference type="Proteomes" id="UP000322899">
    <property type="component" value="Unassembled WGS sequence"/>
</dbReference>
<dbReference type="GO" id="GO:0015976">
    <property type="term" value="P:carbon utilization"/>
    <property type="evidence" value="ECO:0007669"/>
    <property type="project" value="InterPro"/>
</dbReference>
<feature type="compositionally biased region" description="Low complexity" evidence="8">
    <location>
        <begin position="19"/>
        <end position="33"/>
    </location>
</feature>
<feature type="binding site" evidence="6">
    <location>
        <position position="148"/>
    </location>
    <ligand>
        <name>Zn(2+)</name>
        <dbReference type="ChEBI" id="CHEBI:29105"/>
    </ligand>
</feature>
<comment type="catalytic activity">
    <reaction evidence="5 7">
        <text>hydrogencarbonate + H(+) = CO2 + H2O</text>
        <dbReference type="Rhea" id="RHEA:10748"/>
        <dbReference type="ChEBI" id="CHEBI:15377"/>
        <dbReference type="ChEBI" id="CHEBI:15378"/>
        <dbReference type="ChEBI" id="CHEBI:16526"/>
        <dbReference type="ChEBI" id="CHEBI:17544"/>
        <dbReference type="EC" id="4.2.1.1"/>
    </reaction>
</comment>
<feature type="region of interest" description="Disordered" evidence="8">
    <location>
        <begin position="1"/>
        <end position="42"/>
    </location>
</feature>